<feature type="region of interest" description="Disordered" evidence="1">
    <location>
        <begin position="138"/>
        <end position="162"/>
    </location>
</feature>
<feature type="region of interest" description="Disordered" evidence="1">
    <location>
        <begin position="1"/>
        <end position="37"/>
    </location>
</feature>
<evidence type="ECO:0008006" key="4">
    <source>
        <dbReference type="Google" id="ProtNLM"/>
    </source>
</evidence>
<dbReference type="Gene3D" id="3.30.70.330">
    <property type="match status" value="1"/>
</dbReference>
<dbReference type="EMBL" id="CP031387">
    <property type="protein sequence ID" value="QPG98922.1"/>
    <property type="molecule type" value="Genomic_DNA"/>
</dbReference>
<dbReference type="GO" id="GO:0003676">
    <property type="term" value="F:nucleic acid binding"/>
    <property type="evidence" value="ECO:0007669"/>
    <property type="project" value="InterPro"/>
</dbReference>
<feature type="compositionally biased region" description="Polar residues" evidence="1">
    <location>
        <begin position="8"/>
        <end position="20"/>
    </location>
</feature>
<protein>
    <recommendedName>
        <fullName evidence="4">RRM domain-containing protein</fullName>
    </recommendedName>
</protein>
<accession>A0A7S9KRC4</accession>
<evidence type="ECO:0000313" key="2">
    <source>
        <dbReference type="EMBL" id="QPG98922.1"/>
    </source>
</evidence>
<sequence>MGHHGLSNGFSRQETASSDHVQLPTRPGSSSTPYNRGGWLTNVDIPAGFEDQQRLRSSLSNWEQVQAGLRSITNISLPRPVGASNSTLTSSSSSVQDPNAHLIRINHGNLPSHLQGLHRQNMNNTSIPEEIAKSIRQTTSSNGPLQPHAHQHPSSVMSNISPSRQRSMHDLTTSIPPPVIARPNSIPISNPARFVPPGLVPLHLVNDLNSGLDLRKVAYTSNLYSNLLCNPLQKNDRHMMTANLAPSHPAAPNAHPYSEPRFVPMLAITRPDKTGKDFTPVPLASTQVASLKFSPRYHGMHTENNASVEYLKPEQNCALWLTNLPPDIKEKELLAAIRNVGRIYATYINYPDGYTHSTSAAKVVFFTPEAAQKLVAHTTLVNPMVIRGHHVKIALNRIKYAKSSMENGESRVLIITGHKDFVNEQSLTAYFEARFQFQIDEAHTLIRHKERAVVEYKFGSYRCQAQMGMKALLLDRPAGFEMVEYGADPCEVGSDVTSFTVAGERIQGRGLLIKEQGDSGSMDQ</sequence>
<dbReference type="Proteomes" id="UP000594364">
    <property type="component" value="Chromosome 3"/>
</dbReference>
<dbReference type="SUPFAM" id="SSF54928">
    <property type="entry name" value="RNA-binding domain, RBD"/>
    <property type="match status" value="1"/>
</dbReference>
<gene>
    <name evidence="2" type="ORF">C2857_000375</name>
</gene>
<reference evidence="2 3" key="1">
    <citation type="journal article" date="2018" name="PLoS Genet.">
        <title>Repeat elements organise 3D genome structure and mediate transcription in the filamentous fungus Epichloe festucae.</title>
        <authorList>
            <person name="Winter D.J."/>
            <person name="Ganley A.R.D."/>
            <person name="Young C.A."/>
            <person name="Liachko I."/>
            <person name="Schardl C.L."/>
            <person name="Dupont P.Y."/>
            <person name="Berry D."/>
            <person name="Ram A."/>
            <person name="Scott B."/>
            <person name="Cox M.P."/>
        </authorList>
    </citation>
    <scope>NUCLEOTIDE SEQUENCE [LARGE SCALE GENOMIC DNA]</scope>
    <source>
        <strain evidence="2 3">Fl1</strain>
    </source>
</reference>
<dbReference type="CDD" id="cd00590">
    <property type="entry name" value="RRM_SF"/>
    <property type="match status" value="1"/>
</dbReference>
<feature type="compositionally biased region" description="Polar residues" evidence="1">
    <location>
        <begin position="152"/>
        <end position="162"/>
    </location>
</feature>
<evidence type="ECO:0000256" key="1">
    <source>
        <dbReference type="SAM" id="MobiDB-lite"/>
    </source>
</evidence>
<proteinExistence type="predicted"/>
<evidence type="ECO:0000313" key="3">
    <source>
        <dbReference type="Proteomes" id="UP000594364"/>
    </source>
</evidence>
<keyword evidence="3" id="KW-1185">Reference proteome</keyword>
<dbReference type="OrthoDB" id="3508416at2759"/>
<name>A0A7S9KRC4_EPIFF</name>
<organism evidence="2 3">
    <name type="scientific">Epichloe festucae (strain Fl1)</name>
    <dbReference type="NCBI Taxonomy" id="877507"/>
    <lineage>
        <taxon>Eukaryota</taxon>
        <taxon>Fungi</taxon>
        <taxon>Dikarya</taxon>
        <taxon>Ascomycota</taxon>
        <taxon>Pezizomycotina</taxon>
        <taxon>Sordariomycetes</taxon>
        <taxon>Hypocreomycetidae</taxon>
        <taxon>Hypocreales</taxon>
        <taxon>Clavicipitaceae</taxon>
        <taxon>Epichloe</taxon>
    </lineage>
</organism>
<dbReference type="InterPro" id="IPR035979">
    <property type="entry name" value="RBD_domain_sf"/>
</dbReference>
<dbReference type="InterPro" id="IPR012677">
    <property type="entry name" value="Nucleotide-bd_a/b_plait_sf"/>
</dbReference>
<dbReference type="AlphaFoldDB" id="A0A7S9KRC4"/>